<dbReference type="Proteomes" id="UP000186303">
    <property type="component" value="Chromosome 6"/>
</dbReference>
<gene>
    <name evidence="2" type="ORF">MSYG_3626</name>
</gene>
<dbReference type="AlphaFoldDB" id="M5E7H3"/>
<feature type="region of interest" description="Disordered" evidence="1">
    <location>
        <begin position="184"/>
        <end position="320"/>
    </location>
</feature>
<feature type="compositionally biased region" description="Polar residues" evidence="1">
    <location>
        <begin position="304"/>
        <end position="314"/>
    </location>
</feature>
<dbReference type="EMBL" id="LT671826">
    <property type="protein sequence ID" value="SHO79276.1"/>
    <property type="molecule type" value="Genomic_DNA"/>
</dbReference>
<accession>M5E7H3</accession>
<name>M5E7H3_MALS4</name>
<dbReference type="VEuPathDB" id="FungiDB:MSYG_3626"/>
<feature type="region of interest" description="Disordered" evidence="1">
    <location>
        <begin position="1"/>
        <end position="43"/>
    </location>
</feature>
<dbReference type="RefSeq" id="XP_018739789.1">
    <property type="nucleotide sequence ID" value="XM_018886301.1"/>
</dbReference>
<dbReference type="HOGENOM" id="CLU_816571_0_0_1"/>
<evidence type="ECO:0000313" key="3">
    <source>
        <dbReference type="Proteomes" id="UP000186303"/>
    </source>
</evidence>
<organism evidence="2 3">
    <name type="scientific">Malassezia sympodialis (strain ATCC 42132)</name>
    <name type="common">Atopic eczema-associated yeast</name>
    <dbReference type="NCBI Taxonomy" id="1230383"/>
    <lineage>
        <taxon>Eukaryota</taxon>
        <taxon>Fungi</taxon>
        <taxon>Dikarya</taxon>
        <taxon>Basidiomycota</taxon>
        <taxon>Ustilaginomycotina</taxon>
        <taxon>Malasseziomycetes</taxon>
        <taxon>Malasseziales</taxon>
        <taxon>Malasseziaceae</taxon>
        <taxon>Malassezia</taxon>
    </lineage>
</organism>
<keyword evidence="3" id="KW-1185">Reference proteome</keyword>
<sequence>MSSVTSAIKDAILPSDSNKEAELAAQQVPETTPTVADPGLVGRPKDELVTEHTTVYTNATPDVLESSNHHVMTEAVPITHTPVADYNEVPRAAPAILGGDLYSILGQTEPVSSTTAQPVAEQSKETVQPMASNSYVNEVPSNEMAWTIRDTDAYTSAGAGAGAGAGAVAGAGAGAAASHVASTSEAPAAPAGQGSAVDQLEPTTEQAWSVRGPASNLVSKGPHEHAAHLSSDAAGNVPIDESATSPTEKVADAPGAAVSGAQDKVAGAPGQAKDTVAGTASQAKDTTTGTATGATSQAKDAATGTASQAKNTATDAAEKPKKLGLVQKVKKALKIGKQNK</sequence>
<dbReference type="OrthoDB" id="3366285at2759"/>
<proteinExistence type="predicted"/>
<evidence type="ECO:0000313" key="2">
    <source>
        <dbReference type="EMBL" id="SHO79276.1"/>
    </source>
</evidence>
<feature type="compositionally biased region" description="Low complexity" evidence="1">
    <location>
        <begin position="286"/>
        <end position="295"/>
    </location>
</feature>
<evidence type="ECO:0000256" key="1">
    <source>
        <dbReference type="SAM" id="MobiDB-lite"/>
    </source>
</evidence>
<dbReference type="KEGG" id="msym:MSY001_1189"/>
<protein>
    <submittedName>
        <fullName evidence="2">Uncharacterized protein</fullName>
    </submittedName>
</protein>
<reference evidence="3" key="1">
    <citation type="journal article" date="2017" name="Nucleic Acids Res.">
        <title>Proteogenomics produces comprehensive and highly accurate protein-coding gene annotation in a complete genome assembly of Malassezia sympodialis.</title>
        <authorList>
            <person name="Zhu Y."/>
            <person name="Engstroem P.G."/>
            <person name="Tellgren-Roth C."/>
            <person name="Baudo C.D."/>
            <person name="Kennell J.C."/>
            <person name="Sun S."/>
            <person name="Billmyre R.B."/>
            <person name="Schroeder M.S."/>
            <person name="Andersson A."/>
            <person name="Holm T."/>
            <person name="Sigurgeirsson B."/>
            <person name="Wu G."/>
            <person name="Sankaranarayanan S.R."/>
            <person name="Siddharthan R."/>
            <person name="Sanyal K."/>
            <person name="Lundeberg J."/>
            <person name="Nystedt B."/>
            <person name="Boekhout T."/>
            <person name="Dawson T.L. Jr."/>
            <person name="Heitman J."/>
            <person name="Scheynius A."/>
            <person name="Lehtioe J."/>
        </authorList>
    </citation>
    <scope>NUCLEOTIDE SEQUENCE [LARGE SCALE GENOMIC DNA]</scope>
    <source>
        <strain evidence="3">ATCC 42132</strain>
    </source>
</reference>
<dbReference type="OMA" id="NEMAWTI"/>